<keyword evidence="2" id="KW-1133">Transmembrane helix</keyword>
<dbReference type="AlphaFoldDB" id="A0A6A5ZNB7"/>
<dbReference type="Proteomes" id="UP000799770">
    <property type="component" value="Unassembled WGS sequence"/>
</dbReference>
<gene>
    <name evidence="3" type="ORF">BDV96DRAFT_272226</name>
</gene>
<evidence type="ECO:0000313" key="3">
    <source>
        <dbReference type="EMBL" id="KAF2120686.1"/>
    </source>
</evidence>
<evidence type="ECO:0000313" key="4">
    <source>
        <dbReference type="Proteomes" id="UP000799770"/>
    </source>
</evidence>
<feature type="region of interest" description="Disordered" evidence="1">
    <location>
        <begin position="322"/>
        <end position="418"/>
    </location>
</feature>
<keyword evidence="2" id="KW-0472">Membrane</keyword>
<dbReference type="EMBL" id="ML977313">
    <property type="protein sequence ID" value="KAF2120686.1"/>
    <property type="molecule type" value="Genomic_DNA"/>
</dbReference>
<feature type="transmembrane region" description="Helical" evidence="2">
    <location>
        <begin position="296"/>
        <end position="318"/>
    </location>
</feature>
<protein>
    <submittedName>
        <fullName evidence="3">Uncharacterized protein</fullName>
    </submittedName>
</protein>
<evidence type="ECO:0000256" key="1">
    <source>
        <dbReference type="SAM" id="MobiDB-lite"/>
    </source>
</evidence>
<sequence>MTRYSEWTCEEPVSSSGCSSKCAHYTAFSPLKTPSPKKPILSLDIEDLRARNIVYLTIIAAEADGYAHKTAHPGQDIESLEKVPGLKWDEIRRKHYRTARDSSHFLYEDGTVVFPVGSASSLQYTPWTTADFECRRSVLHYRERTSFVGYQFRVFLQWCWVDYGDNGSKKFWNCLEGPSREGRLLFEVGLHYSPFIRSFFKESKDKLEYSDVPGNEADDQHLECSQTSQAGVGEHKQQEEQMLGETTKDYPFFQESPNVSESTKMQAFEVSNRLAILAKNEITTTTKEGGEQVANALFVAVVGIFGIAGGAANVAMWWSGRRKDRREKKEDGQDDANHRADSADSEADPDSDSSARNQPPSSNEEGSDHSSPGTSSSSESPDNSTISSQSKLPPRTAQNRTSGFSKDQRVRRDNQMSVHTVAIGKASRQDYGQQHVVSRDDRISQQLLKDLASWEEEAESRHVQKVLECIENLERWEMEHRASRPE</sequence>
<feature type="compositionally biased region" description="Polar residues" evidence="1">
    <location>
        <begin position="396"/>
        <end position="405"/>
    </location>
</feature>
<keyword evidence="4" id="KW-1185">Reference proteome</keyword>
<feature type="compositionally biased region" description="Low complexity" evidence="1">
    <location>
        <begin position="369"/>
        <end position="388"/>
    </location>
</feature>
<dbReference type="OrthoDB" id="10652186at2759"/>
<proteinExistence type="predicted"/>
<organism evidence="3 4">
    <name type="scientific">Lophiotrema nucula</name>
    <dbReference type="NCBI Taxonomy" id="690887"/>
    <lineage>
        <taxon>Eukaryota</taxon>
        <taxon>Fungi</taxon>
        <taxon>Dikarya</taxon>
        <taxon>Ascomycota</taxon>
        <taxon>Pezizomycotina</taxon>
        <taxon>Dothideomycetes</taxon>
        <taxon>Pleosporomycetidae</taxon>
        <taxon>Pleosporales</taxon>
        <taxon>Lophiotremataceae</taxon>
        <taxon>Lophiotrema</taxon>
    </lineage>
</organism>
<accession>A0A6A5ZNB7</accession>
<name>A0A6A5ZNB7_9PLEO</name>
<keyword evidence="2" id="KW-0812">Transmembrane</keyword>
<evidence type="ECO:0000256" key="2">
    <source>
        <dbReference type="SAM" id="Phobius"/>
    </source>
</evidence>
<feature type="compositionally biased region" description="Basic and acidic residues" evidence="1">
    <location>
        <begin position="327"/>
        <end position="342"/>
    </location>
</feature>
<reference evidence="3" key="1">
    <citation type="journal article" date="2020" name="Stud. Mycol.">
        <title>101 Dothideomycetes genomes: a test case for predicting lifestyles and emergence of pathogens.</title>
        <authorList>
            <person name="Haridas S."/>
            <person name="Albert R."/>
            <person name="Binder M."/>
            <person name="Bloem J."/>
            <person name="Labutti K."/>
            <person name="Salamov A."/>
            <person name="Andreopoulos B."/>
            <person name="Baker S."/>
            <person name="Barry K."/>
            <person name="Bills G."/>
            <person name="Bluhm B."/>
            <person name="Cannon C."/>
            <person name="Castanera R."/>
            <person name="Culley D."/>
            <person name="Daum C."/>
            <person name="Ezra D."/>
            <person name="Gonzalez J."/>
            <person name="Henrissat B."/>
            <person name="Kuo A."/>
            <person name="Liang C."/>
            <person name="Lipzen A."/>
            <person name="Lutzoni F."/>
            <person name="Magnuson J."/>
            <person name="Mondo S."/>
            <person name="Nolan M."/>
            <person name="Ohm R."/>
            <person name="Pangilinan J."/>
            <person name="Park H.-J."/>
            <person name="Ramirez L."/>
            <person name="Alfaro M."/>
            <person name="Sun H."/>
            <person name="Tritt A."/>
            <person name="Yoshinaga Y."/>
            <person name="Zwiers L.-H."/>
            <person name="Turgeon B."/>
            <person name="Goodwin S."/>
            <person name="Spatafora J."/>
            <person name="Crous P."/>
            <person name="Grigoriev I."/>
        </authorList>
    </citation>
    <scope>NUCLEOTIDE SEQUENCE</scope>
    <source>
        <strain evidence="3">CBS 627.86</strain>
    </source>
</reference>